<dbReference type="EMBL" id="MU865550">
    <property type="protein sequence ID" value="KAK4221418.1"/>
    <property type="molecule type" value="Genomic_DNA"/>
</dbReference>
<protein>
    <submittedName>
        <fullName evidence="1">Uncharacterized protein</fullName>
    </submittedName>
</protein>
<evidence type="ECO:0000313" key="2">
    <source>
        <dbReference type="Proteomes" id="UP001301958"/>
    </source>
</evidence>
<reference evidence="1" key="2">
    <citation type="submission" date="2023-05" db="EMBL/GenBank/DDBJ databases">
        <authorList>
            <consortium name="Lawrence Berkeley National Laboratory"/>
            <person name="Steindorff A."/>
            <person name="Hensen N."/>
            <person name="Bonometti L."/>
            <person name="Westerberg I."/>
            <person name="Brannstrom I.O."/>
            <person name="Guillou S."/>
            <person name="Cros-Aarteil S."/>
            <person name="Calhoun S."/>
            <person name="Haridas S."/>
            <person name="Kuo A."/>
            <person name="Mondo S."/>
            <person name="Pangilinan J."/>
            <person name="Riley R."/>
            <person name="Labutti K."/>
            <person name="Andreopoulos B."/>
            <person name="Lipzen A."/>
            <person name="Chen C."/>
            <person name="Yanf M."/>
            <person name="Daum C."/>
            <person name="Ng V."/>
            <person name="Clum A."/>
            <person name="Ohm R."/>
            <person name="Martin F."/>
            <person name="Silar P."/>
            <person name="Natvig D."/>
            <person name="Lalanne C."/>
            <person name="Gautier V."/>
            <person name="Ament-Velasquez S.L."/>
            <person name="Kruys A."/>
            <person name="Hutchinson M.I."/>
            <person name="Powell A.J."/>
            <person name="Barry K."/>
            <person name="Miller A.N."/>
            <person name="Grigoriev I.V."/>
            <person name="Debuchy R."/>
            <person name="Gladieux P."/>
            <person name="Thoren M.H."/>
            <person name="Johannesson H."/>
        </authorList>
    </citation>
    <scope>NUCLEOTIDE SEQUENCE</scope>
    <source>
        <strain evidence="1">CBS 990.96</strain>
    </source>
</reference>
<dbReference type="Proteomes" id="UP001301958">
    <property type="component" value="Unassembled WGS sequence"/>
</dbReference>
<comment type="caution">
    <text evidence="1">The sequence shown here is derived from an EMBL/GenBank/DDBJ whole genome shotgun (WGS) entry which is preliminary data.</text>
</comment>
<gene>
    <name evidence="1" type="ORF">QBC38DRAFT_449198</name>
</gene>
<accession>A0AAN6YLF0</accession>
<evidence type="ECO:0000313" key="1">
    <source>
        <dbReference type="EMBL" id="KAK4221418.1"/>
    </source>
</evidence>
<reference evidence="1" key="1">
    <citation type="journal article" date="2023" name="Mol. Phylogenet. Evol.">
        <title>Genome-scale phylogeny and comparative genomics of the fungal order Sordariales.</title>
        <authorList>
            <person name="Hensen N."/>
            <person name="Bonometti L."/>
            <person name="Westerberg I."/>
            <person name="Brannstrom I.O."/>
            <person name="Guillou S."/>
            <person name="Cros-Aarteil S."/>
            <person name="Calhoun S."/>
            <person name="Haridas S."/>
            <person name="Kuo A."/>
            <person name="Mondo S."/>
            <person name="Pangilinan J."/>
            <person name="Riley R."/>
            <person name="LaButti K."/>
            <person name="Andreopoulos B."/>
            <person name="Lipzen A."/>
            <person name="Chen C."/>
            <person name="Yan M."/>
            <person name="Daum C."/>
            <person name="Ng V."/>
            <person name="Clum A."/>
            <person name="Steindorff A."/>
            <person name="Ohm R.A."/>
            <person name="Martin F."/>
            <person name="Silar P."/>
            <person name="Natvig D.O."/>
            <person name="Lalanne C."/>
            <person name="Gautier V."/>
            <person name="Ament-Velasquez S.L."/>
            <person name="Kruys A."/>
            <person name="Hutchinson M.I."/>
            <person name="Powell A.J."/>
            <person name="Barry K."/>
            <person name="Miller A.N."/>
            <person name="Grigoriev I.V."/>
            <person name="Debuchy R."/>
            <person name="Gladieux P."/>
            <person name="Hiltunen Thoren M."/>
            <person name="Johannesson H."/>
        </authorList>
    </citation>
    <scope>NUCLEOTIDE SEQUENCE</scope>
    <source>
        <strain evidence="1">CBS 990.96</strain>
    </source>
</reference>
<dbReference type="AlphaFoldDB" id="A0AAN6YLF0"/>
<organism evidence="1 2">
    <name type="scientific">Podospora fimiseda</name>
    <dbReference type="NCBI Taxonomy" id="252190"/>
    <lineage>
        <taxon>Eukaryota</taxon>
        <taxon>Fungi</taxon>
        <taxon>Dikarya</taxon>
        <taxon>Ascomycota</taxon>
        <taxon>Pezizomycotina</taxon>
        <taxon>Sordariomycetes</taxon>
        <taxon>Sordariomycetidae</taxon>
        <taxon>Sordariales</taxon>
        <taxon>Podosporaceae</taxon>
        <taxon>Podospora</taxon>
    </lineage>
</organism>
<name>A0AAN6YLF0_9PEZI</name>
<sequence length="211" mass="23610">MACKIINLGFACFLFTLALLAIVQNIRERDLPAQIQLTTPFDTLTGVRDNLTQWSTPTKRYAPWQFIDMRNVPTNDTDYCMVYVQFPESDPAAWTAYPIFISVFNNDFTALHYTDKIHGTPRAWSLSSPQEVYNEVWFELCRGAIEVAWGGGKQKEARAFYQLVPGRHQLRATVALPAAAVANKNCIVPDCAGGKRRASITESRDSVAPCG</sequence>
<proteinExistence type="predicted"/>
<keyword evidence="2" id="KW-1185">Reference proteome</keyword>